<dbReference type="EMBL" id="JAWDJO010000094">
    <property type="protein sequence ID" value="KAL1894263.1"/>
    <property type="molecule type" value="Genomic_DNA"/>
</dbReference>
<dbReference type="PANTHER" id="PTHR43828:SF15">
    <property type="entry name" value="TRANSCRIPTION FACTOR MBP1"/>
    <property type="match status" value="1"/>
</dbReference>
<feature type="compositionally biased region" description="Acidic residues" evidence="8">
    <location>
        <begin position="997"/>
        <end position="1010"/>
    </location>
</feature>
<dbReference type="PANTHER" id="PTHR43828">
    <property type="entry name" value="ASPARAGINASE"/>
    <property type="match status" value="1"/>
</dbReference>
<evidence type="ECO:0000259" key="9">
    <source>
        <dbReference type="PROSITE" id="PS51299"/>
    </source>
</evidence>
<name>A0ABR3Z0X8_9PEZI</name>
<proteinExistence type="predicted"/>
<feature type="region of interest" description="Disordered" evidence="8">
    <location>
        <begin position="428"/>
        <end position="453"/>
    </location>
</feature>
<evidence type="ECO:0000313" key="10">
    <source>
        <dbReference type="EMBL" id="KAL1894263.1"/>
    </source>
</evidence>
<feature type="region of interest" description="Disordered" evidence="8">
    <location>
        <begin position="677"/>
        <end position="717"/>
    </location>
</feature>
<evidence type="ECO:0000256" key="4">
    <source>
        <dbReference type="ARBA" id="ARBA00023043"/>
    </source>
</evidence>
<dbReference type="Pfam" id="PF04383">
    <property type="entry name" value="KilA-N"/>
    <property type="match status" value="1"/>
</dbReference>
<feature type="region of interest" description="Disordered" evidence="8">
    <location>
        <begin position="954"/>
        <end position="1021"/>
    </location>
</feature>
<reference evidence="10 11" key="1">
    <citation type="journal article" date="2024" name="IMA Fungus">
        <title>IMA Genome - F19 : A genome assembly and annotation guide to empower mycologists, including annotated draft genome sequences of Ceratocystis pirilliformis, Diaporthe australafricana, Fusarium ophioides, Paecilomyces lecythidis, and Sporothrix stenoceras.</title>
        <authorList>
            <person name="Aylward J."/>
            <person name="Wilson A.M."/>
            <person name="Visagie C.M."/>
            <person name="Spraker J."/>
            <person name="Barnes I."/>
            <person name="Buitendag C."/>
            <person name="Ceriani C."/>
            <person name="Del Mar Angel L."/>
            <person name="du Plessis D."/>
            <person name="Fuchs T."/>
            <person name="Gasser K."/>
            <person name="Kramer D."/>
            <person name="Li W."/>
            <person name="Munsamy K."/>
            <person name="Piso A."/>
            <person name="Price J.L."/>
            <person name="Sonnekus B."/>
            <person name="Thomas C."/>
            <person name="van der Nest A."/>
            <person name="van Dijk A."/>
            <person name="van Heerden A."/>
            <person name="van Vuuren N."/>
            <person name="Yilmaz N."/>
            <person name="Duong T.A."/>
            <person name="van der Merwe N.A."/>
            <person name="Wingfield M.J."/>
            <person name="Wingfield B.D."/>
        </authorList>
    </citation>
    <scope>NUCLEOTIDE SEQUENCE [LARGE SCALE GENOMIC DNA]</scope>
    <source>
        <strain evidence="10 11">CMW 12675</strain>
    </source>
</reference>
<dbReference type="PROSITE" id="PS50297">
    <property type="entry name" value="ANK_REP_REGION"/>
    <property type="match status" value="2"/>
</dbReference>
<dbReference type="PROSITE" id="PS51299">
    <property type="entry name" value="HTH_APSES"/>
    <property type="match status" value="1"/>
</dbReference>
<keyword evidence="5" id="KW-0183">Conidiation</keyword>
<dbReference type="SMART" id="SM01252">
    <property type="entry name" value="KilA-N"/>
    <property type="match status" value="1"/>
</dbReference>
<feature type="region of interest" description="Disordered" evidence="8">
    <location>
        <begin position="111"/>
        <end position="148"/>
    </location>
</feature>
<feature type="compositionally biased region" description="Basic and acidic residues" evidence="8">
    <location>
        <begin position="428"/>
        <end position="438"/>
    </location>
</feature>
<dbReference type="Pfam" id="PF00023">
    <property type="entry name" value="Ank"/>
    <property type="match status" value="2"/>
</dbReference>
<keyword evidence="4 6" id="KW-0040">ANK repeat</keyword>
<dbReference type="InterPro" id="IPR051642">
    <property type="entry name" value="SWI6-like"/>
</dbReference>
<keyword evidence="2" id="KW-0677">Repeat</keyword>
<evidence type="ECO:0000256" key="1">
    <source>
        <dbReference type="ARBA" id="ARBA00004123"/>
    </source>
</evidence>
<feature type="repeat" description="ANK" evidence="6">
    <location>
        <begin position="261"/>
        <end position="293"/>
    </location>
</feature>
<accession>A0ABR3Z0X8</accession>
<dbReference type="SUPFAM" id="SSF48403">
    <property type="entry name" value="Ankyrin repeat"/>
    <property type="match status" value="1"/>
</dbReference>
<gene>
    <name evidence="10" type="primary">MBP1</name>
    <name evidence="10" type="ORF">Cpir12675_003740</name>
</gene>
<dbReference type="InterPro" id="IPR003163">
    <property type="entry name" value="Tscrpt_reg_HTH_APSES-type"/>
</dbReference>
<organism evidence="10 11">
    <name type="scientific">Ceratocystis pirilliformis</name>
    <dbReference type="NCBI Taxonomy" id="259994"/>
    <lineage>
        <taxon>Eukaryota</taxon>
        <taxon>Fungi</taxon>
        <taxon>Dikarya</taxon>
        <taxon>Ascomycota</taxon>
        <taxon>Pezizomycotina</taxon>
        <taxon>Sordariomycetes</taxon>
        <taxon>Hypocreomycetidae</taxon>
        <taxon>Microascales</taxon>
        <taxon>Ceratocystidaceae</taxon>
        <taxon>Ceratocystis</taxon>
    </lineage>
</organism>
<dbReference type="InterPro" id="IPR018004">
    <property type="entry name" value="KilA/APSES_HTH"/>
</dbReference>
<dbReference type="Gene3D" id="1.25.40.20">
    <property type="entry name" value="Ankyrin repeat-containing domain"/>
    <property type="match status" value="1"/>
</dbReference>
<evidence type="ECO:0000256" key="2">
    <source>
        <dbReference type="ARBA" id="ARBA00022737"/>
    </source>
</evidence>
<feature type="region of interest" description="Disordered" evidence="8">
    <location>
        <begin position="191"/>
        <end position="210"/>
    </location>
</feature>
<keyword evidence="7" id="KW-0175">Coiled coil</keyword>
<dbReference type="SMART" id="SM00248">
    <property type="entry name" value="ANK"/>
    <property type="match status" value="2"/>
</dbReference>
<evidence type="ECO:0000256" key="7">
    <source>
        <dbReference type="SAM" id="Coils"/>
    </source>
</evidence>
<feature type="repeat" description="ANK" evidence="6">
    <location>
        <begin position="383"/>
        <end position="415"/>
    </location>
</feature>
<protein>
    <submittedName>
        <fullName evidence="10">Transcription factor mbp1</fullName>
    </submittedName>
</protein>
<evidence type="ECO:0000256" key="3">
    <source>
        <dbReference type="ARBA" id="ARBA00022969"/>
    </source>
</evidence>
<keyword evidence="11" id="KW-1185">Reference proteome</keyword>
<dbReference type="Gene3D" id="3.10.260.10">
    <property type="entry name" value="Transcription regulator HTH, APSES-type DNA-binding domain"/>
    <property type="match status" value="1"/>
</dbReference>
<feature type="domain" description="HTH APSES-type" evidence="9">
    <location>
        <begin position="9"/>
        <end position="118"/>
    </location>
</feature>
<feature type="compositionally biased region" description="Polar residues" evidence="8">
    <location>
        <begin position="439"/>
        <end position="452"/>
    </location>
</feature>
<dbReference type="Proteomes" id="UP001583280">
    <property type="component" value="Unassembled WGS sequence"/>
</dbReference>
<dbReference type="InterPro" id="IPR036887">
    <property type="entry name" value="HTH_APSES_sf"/>
</dbReference>
<evidence type="ECO:0000313" key="11">
    <source>
        <dbReference type="Proteomes" id="UP001583280"/>
    </source>
</evidence>
<dbReference type="InterPro" id="IPR036770">
    <property type="entry name" value="Ankyrin_rpt-contain_sf"/>
</dbReference>
<dbReference type="InterPro" id="IPR002110">
    <property type="entry name" value="Ankyrin_rpt"/>
</dbReference>
<comment type="caution">
    <text evidence="10">The sequence shown here is derived from an EMBL/GenBank/DDBJ whole genome shotgun (WGS) entry which is preliminary data.</text>
</comment>
<comment type="subcellular location">
    <subcellularLocation>
        <location evidence="1">Nucleus</location>
    </subcellularLocation>
</comment>
<sequence>MAAKSYDGIYSATYSGIPVFEFLYGPELKESVMRRQMDNWINATHILKAAGFDKPSRTRILEREVQKDTHEKIQGGYGKYQGTWIPLENGKMLAIRNNTYEKLAPIFEYVGGDEPPPPAPRHTSKPKQPKRPAGPKWKATAPAATPPVVTPIVPSPIIAPPHEVVIDTMDMIREDDIPDTTTVVSVPFAGDDERIEPSQPGTGHRKRKRDENLDFIRQQHAVYGDELLDYFLLSRDEKTGKMARRPDPPPNFQADHTIDTDENTALHWACAMGDIEVIKELKRLGASLDSRNSRGETPFMRSVTFTNCFERDTFPAVMKELWETVNLRDITGATVIHHAATLRNDRVTGQSCSRYYLDHILNKLQETHDPAFVQSLVDAQDNDGNTAIHLAAKRNARKCVRSLIGRNASTEIPNVEGITGEEMIKELNSRTKDKERVPQRSSSPFGPDSQNPWLAMDRSNKKLGATYQSNAAKTVHSSITPLIFEKLQSMAHNFEDEWSEKDQAEKEARQILVNTQTETSMVNQEIQTLESQLEPDAVAAKVMDEATRARHELLELVRHRNGTQVQATVDQELKRMGNNEEITADDSIESKQELARSLSQAIKEEAQAEADYVDALSMVGTGEKIEKYRRLLRNCLDAQDAGVLDENIDDLIEMMEEDEQMIGPGMVVQEGGEQMDSAGALSAGSSKIGSVSSEPESPPTSHPRAPVFPPGSQPRWCRPLKRRKFSRRHPGGLRLTGEMGRKLRQAVAQARVERDREQQESRVREAREREIRARLEYIRIRRALAASGLRGDNPQVRSLNPLISASASTSVLPHQSQLPENLPLPLPQAMPPLLPNPTTSITTSQEMEPFESPADRMPDLSPMFPIIPAAYPRQAEAPMPESSFRRFSGPLQSQFPGLPRPGPFISPRSSHFLLRSSDVLQGDPMSMPTHFANQPHLAIDPELTHIRRNEPMNACSRWPTRPETPHWNNKENSHTFSSQRSACDAPPEAGNDHTDEFQDDLFPDILDETPEAWKWPLGKGR</sequence>
<keyword evidence="3" id="KW-0749">Sporulation</keyword>
<evidence type="ECO:0000256" key="5">
    <source>
        <dbReference type="ARBA" id="ARBA00023321"/>
    </source>
</evidence>
<dbReference type="SUPFAM" id="SSF54616">
    <property type="entry name" value="DNA-binding domain of Mlu1-box binding protein MBP1"/>
    <property type="match status" value="1"/>
</dbReference>
<dbReference type="PROSITE" id="PS50088">
    <property type="entry name" value="ANK_REPEAT"/>
    <property type="match status" value="2"/>
</dbReference>
<evidence type="ECO:0000256" key="8">
    <source>
        <dbReference type="SAM" id="MobiDB-lite"/>
    </source>
</evidence>
<feature type="compositionally biased region" description="Low complexity" evidence="8">
    <location>
        <begin position="682"/>
        <end position="695"/>
    </location>
</feature>
<feature type="compositionally biased region" description="Pro residues" evidence="8">
    <location>
        <begin position="696"/>
        <end position="712"/>
    </location>
</feature>
<evidence type="ECO:0000256" key="6">
    <source>
        <dbReference type="PROSITE-ProRule" id="PRU00023"/>
    </source>
</evidence>
<feature type="coiled-coil region" evidence="7">
    <location>
        <begin position="740"/>
        <end position="776"/>
    </location>
</feature>